<accession>A0A183JBY9</accession>
<reference evidence="2" key="1">
    <citation type="submission" date="2016-06" db="UniProtKB">
        <authorList>
            <consortium name="WormBaseParasite"/>
        </authorList>
    </citation>
    <scope>IDENTIFICATION</scope>
</reference>
<protein>
    <submittedName>
        <fullName evidence="2">Reverse transcriptase domain-containing protein</fullName>
    </submittedName>
</protein>
<evidence type="ECO:0000256" key="1">
    <source>
        <dbReference type="SAM" id="MobiDB-lite"/>
    </source>
</evidence>
<dbReference type="PANTHER" id="PTHR19446">
    <property type="entry name" value="REVERSE TRANSCRIPTASES"/>
    <property type="match status" value="1"/>
</dbReference>
<dbReference type="AlphaFoldDB" id="A0A183JBY9"/>
<name>A0A183JBY9_9TREM</name>
<feature type="region of interest" description="Disordered" evidence="1">
    <location>
        <begin position="1"/>
        <end position="24"/>
    </location>
</feature>
<dbReference type="WBParaSite" id="SCUD_0000019501-mRNA-1">
    <property type="protein sequence ID" value="SCUD_0000019501-mRNA-1"/>
    <property type="gene ID" value="SCUD_0000019501"/>
</dbReference>
<sequence length="161" mass="18693">MAIRQIKNGKAAGPGNKPADTLNSDTDVNANMLHVLFRKIWEEEQIPTQWKYPINIPKNGDLSKCENYTGITLISVPENVLNKVLLNRMKDVEDISIRGQQAGFHKDRSYTDQITTIRIIAKQLIEWNPSLYIKFLVYEKAFDSMDRRFLWKHLRHYGVCS</sequence>
<evidence type="ECO:0000313" key="2">
    <source>
        <dbReference type="WBParaSite" id="SCUD_0000019501-mRNA-1"/>
    </source>
</evidence>
<dbReference type="STRING" id="6186.A0A183JBY9"/>
<organism evidence="2">
    <name type="scientific">Schistosoma curassoni</name>
    <dbReference type="NCBI Taxonomy" id="6186"/>
    <lineage>
        <taxon>Eukaryota</taxon>
        <taxon>Metazoa</taxon>
        <taxon>Spiralia</taxon>
        <taxon>Lophotrochozoa</taxon>
        <taxon>Platyhelminthes</taxon>
        <taxon>Trematoda</taxon>
        <taxon>Digenea</taxon>
        <taxon>Strigeidida</taxon>
        <taxon>Schistosomatoidea</taxon>
        <taxon>Schistosomatidae</taxon>
        <taxon>Schistosoma</taxon>
    </lineage>
</organism>
<proteinExistence type="predicted"/>